<accession>A0A4Y7PVS6</accession>
<evidence type="ECO:0000313" key="1">
    <source>
        <dbReference type="EMBL" id="TDL18640.1"/>
    </source>
</evidence>
<dbReference type="PROSITE" id="PS51257">
    <property type="entry name" value="PROKAR_LIPOPROTEIN"/>
    <property type="match status" value="1"/>
</dbReference>
<organism evidence="1 2">
    <name type="scientific">Rickenella mellea</name>
    <dbReference type="NCBI Taxonomy" id="50990"/>
    <lineage>
        <taxon>Eukaryota</taxon>
        <taxon>Fungi</taxon>
        <taxon>Dikarya</taxon>
        <taxon>Basidiomycota</taxon>
        <taxon>Agaricomycotina</taxon>
        <taxon>Agaricomycetes</taxon>
        <taxon>Hymenochaetales</taxon>
        <taxon>Rickenellaceae</taxon>
        <taxon>Rickenella</taxon>
    </lineage>
</organism>
<name>A0A4Y7PVS6_9AGAM</name>
<sequence length="126" mass="13734">MEKLRGTISSYPQFTIGCTQTNILTATSCGLLSNHQTYHMAHLGLNTSQSALAPSTFLASTKLSTLLVGRAHSPIDGTKVTVNKQMFSELSLLTLLHSVTSRRRDALRTLSHTRNNTGTVSARNYI</sequence>
<dbReference type="Proteomes" id="UP000294933">
    <property type="component" value="Unassembled WGS sequence"/>
</dbReference>
<proteinExistence type="predicted"/>
<keyword evidence="2" id="KW-1185">Reference proteome</keyword>
<dbReference type="EMBL" id="ML170205">
    <property type="protein sequence ID" value="TDL18640.1"/>
    <property type="molecule type" value="Genomic_DNA"/>
</dbReference>
<reference evidence="1 2" key="1">
    <citation type="submission" date="2018-06" db="EMBL/GenBank/DDBJ databases">
        <title>A transcriptomic atlas of mushroom development highlights an independent origin of complex multicellularity.</title>
        <authorList>
            <consortium name="DOE Joint Genome Institute"/>
            <person name="Krizsan K."/>
            <person name="Almasi E."/>
            <person name="Merenyi Z."/>
            <person name="Sahu N."/>
            <person name="Viragh M."/>
            <person name="Koszo T."/>
            <person name="Mondo S."/>
            <person name="Kiss B."/>
            <person name="Balint B."/>
            <person name="Kues U."/>
            <person name="Barry K."/>
            <person name="Hegedus J.C."/>
            <person name="Henrissat B."/>
            <person name="Johnson J."/>
            <person name="Lipzen A."/>
            <person name="Ohm R."/>
            <person name="Nagy I."/>
            <person name="Pangilinan J."/>
            <person name="Yan J."/>
            <person name="Xiong Y."/>
            <person name="Grigoriev I.V."/>
            <person name="Hibbett D.S."/>
            <person name="Nagy L.G."/>
        </authorList>
    </citation>
    <scope>NUCLEOTIDE SEQUENCE [LARGE SCALE GENOMIC DNA]</scope>
    <source>
        <strain evidence="1 2">SZMC22713</strain>
    </source>
</reference>
<evidence type="ECO:0000313" key="2">
    <source>
        <dbReference type="Proteomes" id="UP000294933"/>
    </source>
</evidence>
<dbReference type="VEuPathDB" id="FungiDB:BD410DRAFT_489208"/>
<protein>
    <submittedName>
        <fullName evidence="1">Uncharacterized protein</fullName>
    </submittedName>
</protein>
<gene>
    <name evidence="1" type="ORF">BD410DRAFT_489208</name>
</gene>
<dbReference type="AlphaFoldDB" id="A0A4Y7PVS6"/>